<evidence type="ECO:0000256" key="2">
    <source>
        <dbReference type="PROSITE-ProRule" id="PRU00335"/>
    </source>
</evidence>
<feature type="DNA-binding region" description="H-T-H motif" evidence="2">
    <location>
        <begin position="31"/>
        <end position="50"/>
    </location>
</feature>
<keyword evidence="1 2" id="KW-0238">DNA-binding</keyword>
<dbReference type="SUPFAM" id="SSF46689">
    <property type="entry name" value="Homeodomain-like"/>
    <property type="match status" value="1"/>
</dbReference>
<dbReference type="Gene3D" id="1.10.357.10">
    <property type="entry name" value="Tetracycline Repressor, domain 2"/>
    <property type="match status" value="1"/>
</dbReference>
<gene>
    <name evidence="4" type="ORF">OIE14_03760</name>
</gene>
<accession>A0ABZ1EHD5</accession>
<evidence type="ECO:0000259" key="3">
    <source>
        <dbReference type="PROSITE" id="PS50977"/>
    </source>
</evidence>
<keyword evidence="5" id="KW-1185">Reference proteome</keyword>
<dbReference type="PROSITE" id="PS50977">
    <property type="entry name" value="HTH_TETR_2"/>
    <property type="match status" value="1"/>
</dbReference>
<dbReference type="InterPro" id="IPR001647">
    <property type="entry name" value="HTH_TetR"/>
</dbReference>
<evidence type="ECO:0000313" key="5">
    <source>
        <dbReference type="Proteomes" id="UP001334804"/>
    </source>
</evidence>
<proteinExistence type="predicted"/>
<name>A0ABZ1EHD5_9ACTN</name>
<dbReference type="RefSeq" id="WP_326564326.1">
    <property type="nucleotide sequence ID" value="NZ_CP109071.1"/>
</dbReference>
<sequence length="199" mass="20440">MPRGVAIPEVRQQLFAAVERLIAGDGPSRLTGRAVTREAGVATGLLYAHFANFDDFLVGYAIDRTFHISGEVAGLSERAGSGTVAGNLNQAILATPLDTLLALTRLMAIRPDLVAKVETVLGGGTAGLQAVEHAVAGYLAAEQQLGRVAAGADTEALALAVVGVLHHVAVTDGTDSAAETRIRRAMGALFDGFPAITAS</sequence>
<organism evidence="4 5">
    <name type="scientific">Micromonospora peucetia</name>
    <dbReference type="NCBI Taxonomy" id="47871"/>
    <lineage>
        <taxon>Bacteria</taxon>
        <taxon>Bacillati</taxon>
        <taxon>Actinomycetota</taxon>
        <taxon>Actinomycetes</taxon>
        <taxon>Micromonosporales</taxon>
        <taxon>Micromonosporaceae</taxon>
        <taxon>Micromonospora</taxon>
    </lineage>
</organism>
<feature type="domain" description="HTH tetR-type" evidence="3">
    <location>
        <begin position="8"/>
        <end position="68"/>
    </location>
</feature>
<dbReference type="InterPro" id="IPR009057">
    <property type="entry name" value="Homeodomain-like_sf"/>
</dbReference>
<dbReference type="EMBL" id="CP109071">
    <property type="protein sequence ID" value="WSA33199.1"/>
    <property type="molecule type" value="Genomic_DNA"/>
</dbReference>
<dbReference type="Pfam" id="PF00440">
    <property type="entry name" value="TetR_N"/>
    <property type="match status" value="1"/>
</dbReference>
<evidence type="ECO:0000256" key="1">
    <source>
        <dbReference type="ARBA" id="ARBA00023125"/>
    </source>
</evidence>
<protein>
    <submittedName>
        <fullName evidence="4">TetR/AcrR family transcriptional regulator</fullName>
    </submittedName>
</protein>
<evidence type="ECO:0000313" key="4">
    <source>
        <dbReference type="EMBL" id="WSA33199.1"/>
    </source>
</evidence>
<reference evidence="4 5" key="1">
    <citation type="submission" date="2022-10" db="EMBL/GenBank/DDBJ databases">
        <title>The complete genomes of actinobacterial strains from the NBC collection.</title>
        <authorList>
            <person name="Joergensen T.S."/>
            <person name="Alvarez Arevalo M."/>
            <person name="Sterndorff E.B."/>
            <person name="Faurdal D."/>
            <person name="Vuksanovic O."/>
            <person name="Mourched A.-S."/>
            <person name="Charusanti P."/>
            <person name="Shaw S."/>
            <person name="Blin K."/>
            <person name="Weber T."/>
        </authorList>
    </citation>
    <scope>NUCLEOTIDE SEQUENCE [LARGE SCALE GENOMIC DNA]</scope>
    <source>
        <strain evidence="4 5">NBC 01809</strain>
    </source>
</reference>
<dbReference type="Proteomes" id="UP001334804">
    <property type="component" value="Chromosome"/>
</dbReference>